<evidence type="ECO:0000313" key="2">
    <source>
        <dbReference type="EMBL" id="MFB5946683.1"/>
    </source>
</evidence>
<accession>A0ABV5CGI2</accession>
<sequence length="79" mass="8656">MLEKEHKIVPKNYYQSLWMLLGMAAFGLPIRAAFCASIGNMAFLSIGLPIGMVIGLAMGAGMDKKALKEGRQLDVEVWN</sequence>
<keyword evidence="1" id="KW-0472">Membrane</keyword>
<evidence type="ECO:0000256" key="1">
    <source>
        <dbReference type="SAM" id="Phobius"/>
    </source>
</evidence>
<feature type="transmembrane region" description="Helical" evidence="1">
    <location>
        <begin position="42"/>
        <end position="62"/>
    </location>
</feature>
<comment type="caution">
    <text evidence="2">The sequence shown here is derived from an EMBL/GenBank/DDBJ whole genome shotgun (WGS) entry which is preliminary data.</text>
</comment>
<keyword evidence="1" id="KW-0812">Transmembrane</keyword>
<dbReference type="Proteomes" id="UP001580928">
    <property type="component" value="Unassembled WGS sequence"/>
</dbReference>
<organism evidence="2 3">
    <name type="scientific">Albibacterium profundi</name>
    <dbReference type="NCBI Taxonomy" id="3134906"/>
    <lineage>
        <taxon>Bacteria</taxon>
        <taxon>Pseudomonadati</taxon>
        <taxon>Bacteroidota</taxon>
        <taxon>Sphingobacteriia</taxon>
        <taxon>Sphingobacteriales</taxon>
        <taxon>Sphingobacteriaceae</taxon>
        <taxon>Albibacterium</taxon>
    </lineage>
</organism>
<dbReference type="EMBL" id="JBBVGT010000003">
    <property type="protein sequence ID" value="MFB5946683.1"/>
    <property type="molecule type" value="Genomic_DNA"/>
</dbReference>
<protein>
    <submittedName>
        <fullName evidence="2">Uncharacterized protein</fullName>
    </submittedName>
</protein>
<evidence type="ECO:0000313" key="3">
    <source>
        <dbReference type="Proteomes" id="UP001580928"/>
    </source>
</evidence>
<feature type="transmembrane region" description="Helical" evidence="1">
    <location>
        <begin position="12"/>
        <end position="30"/>
    </location>
</feature>
<gene>
    <name evidence="2" type="ORF">WKR92_12690</name>
</gene>
<proteinExistence type="predicted"/>
<keyword evidence="3" id="KW-1185">Reference proteome</keyword>
<keyword evidence="1" id="KW-1133">Transmembrane helix</keyword>
<name>A0ABV5CGI2_9SPHI</name>
<reference evidence="2 3" key="1">
    <citation type="submission" date="2024-04" db="EMBL/GenBank/DDBJ databases">
        <title>Albibacterium profundi sp. nov., isolated from sediment of the Challenger Deep of Mariana Trench.</title>
        <authorList>
            <person name="Wang Y."/>
        </authorList>
    </citation>
    <scope>NUCLEOTIDE SEQUENCE [LARGE SCALE GENOMIC DNA]</scope>
    <source>
        <strain evidence="2 3">RHL897</strain>
    </source>
</reference>
<dbReference type="RefSeq" id="WP_375558211.1">
    <property type="nucleotide sequence ID" value="NZ_JBBVGT010000003.1"/>
</dbReference>